<dbReference type="PANTHER" id="PTHR42949">
    <property type="entry name" value="ANAEROBIC GLYCEROL-3-PHOSPHATE DEHYDROGENASE SUBUNIT B"/>
    <property type="match status" value="1"/>
</dbReference>
<dbReference type="OrthoDB" id="9801699at2"/>
<dbReference type="Gene3D" id="1.10.10.1100">
    <property type="entry name" value="BFD-like [2Fe-2S]-binding domain"/>
    <property type="match status" value="1"/>
</dbReference>
<accession>A0A4P6EI22</accession>
<feature type="domain" description="FAD/NAD(P)-binding" evidence="4">
    <location>
        <begin position="71"/>
        <end position="374"/>
    </location>
</feature>
<feature type="region of interest" description="Disordered" evidence="2">
    <location>
        <begin position="515"/>
        <end position="536"/>
    </location>
</feature>
<dbReference type="InterPro" id="IPR036188">
    <property type="entry name" value="FAD/NAD-bd_sf"/>
</dbReference>
<dbReference type="EMBL" id="CP035495">
    <property type="protein sequence ID" value="QAY62142.1"/>
    <property type="molecule type" value="Genomic_DNA"/>
</dbReference>
<dbReference type="Proteomes" id="UP000291758">
    <property type="component" value="Chromosome"/>
</dbReference>
<keyword evidence="1" id="KW-0560">Oxidoreductase</keyword>
<organism evidence="5 6">
    <name type="scientific">Xylanimonas allomyrinae</name>
    <dbReference type="NCBI Taxonomy" id="2509459"/>
    <lineage>
        <taxon>Bacteria</taxon>
        <taxon>Bacillati</taxon>
        <taxon>Actinomycetota</taxon>
        <taxon>Actinomycetes</taxon>
        <taxon>Micrococcales</taxon>
        <taxon>Promicromonosporaceae</taxon>
        <taxon>Xylanimonas</taxon>
    </lineage>
</organism>
<dbReference type="InterPro" id="IPR007419">
    <property type="entry name" value="BFD-like_2Fe2S-bd_dom"/>
</dbReference>
<feature type="domain" description="BFD-like [2Fe-2S]-binding" evidence="3">
    <location>
        <begin position="434"/>
        <end position="485"/>
    </location>
</feature>
<dbReference type="InterPro" id="IPR023753">
    <property type="entry name" value="FAD/NAD-binding_dom"/>
</dbReference>
<feature type="compositionally biased region" description="Basic and acidic residues" evidence="2">
    <location>
        <begin position="37"/>
        <end position="56"/>
    </location>
</feature>
<dbReference type="Pfam" id="PF04324">
    <property type="entry name" value="Fer2_BFD"/>
    <property type="match status" value="1"/>
</dbReference>
<sequence>MRSRWRVPESRFRRCATFGLLRYGELLQLRGLDRRQTDHPRLSDAGRRRDGRRDATGGRVVTGPEAGERDYDVVVIGAGPAGLAAAEVSARSGLSVLLVDENEDVGGQILRRRLPRPGCSPAGAVVPAGVTFLNRTTCVGIHPGFMVSLDVAGKGRASSARAVVVATGAVEQVFPVPGWTTRGVMTAGAAQTLLKGSGVFPFRAPVVAGTGPLLLATASQLIRAGVSVRAIVEASTPRPGLRDLAGLARGGRTLVEGAGYVKDILSARVPILSGYAVTEVRGGRAVEAVDVRKVDRSWHVVAEGSRRSIECDSLLLNQGFSSSTDLVTQAGADLDWDARARVWLPWRSAELATTVPGLYAVGDCAGVGGRELAAVEGELAGLAVAVAAGRAEGAEAARRKAERRRRQLLRFRRSLDPMFRTGDGVTTWLTPDTIVCRCENVSARTVSAVAGVGAGSIASVKLGTRAGMGLCQGRTCRHVVQAMLDASAGVPPTAIPDEPPRGRFPIRPVSVDVLAHDGPSARHAEVSPEPDEESVT</sequence>
<evidence type="ECO:0000313" key="5">
    <source>
        <dbReference type="EMBL" id="QAY62142.1"/>
    </source>
</evidence>
<evidence type="ECO:0000259" key="4">
    <source>
        <dbReference type="Pfam" id="PF07992"/>
    </source>
</evidence>
<dbReference type="SUPFAM" id="SSF51905">
    <property type="entry name" value="FAD/NAD(P)-binding domain"/>
    <property type="match status" value="1"/>
</dbReference>
<evidence type="ECO:0000313" key="6">
    <source>
        <dbReference type="Proteomes" id="UP000291758"/>
    </source>
</evidence>
<dbReference type="PIRSF" id="PIRSF037495">
    <property type="entry name" value="Opine_OX_OoxA/HcnB"/>
    <property type="match status" value="1"/>
</dbReference>
<evidence type="ECO:0000256" key="1">
    <source>
        <dbReference type="ARBA" id="ARBA00023002"/>
    </source>
</evidence>
<protein>
    <submittedName>
        <fullName evidence="5">FAD-binding protein</fullName>
    </submittedName>
</protein>
<proteinExistence type="predicted"/>
<dbReference type="PANTHER" id="PTHR42949:SF3">
    <property type="entry name" value="ANAEROBIC GLYCEROL-3-PHOSPHATE DEHYDROGENASE SUBUNIT B"/>
    <property type="match status" value="1"/>
</dbReference>
<dbReference type="KEGG" id="xyl:ET495_01330"/>
<dbReference type="PRINTS" id="PR00469">
    <property type="entry name" value="PNDRDTASEII"/>
</dbReference>
<name>A0A4P6EI22_9MICO</name>
<feature type="region of interest" description="Disordered" evidence="2">
    <location>
        <begin position="37"/>
        <end position="64"/>
    </location>
</feature>
<dbReference type="GO" id="GO:0016491">
    <property type="term" value="F:oxidoreductase activity"/>
    <property type="evidence" value="ECO:0007669"/>
    <property type="project" value="UniProtKB-KW"/>
</dbReference>
<evidence type="ECO:0000259" key="3">
    <source>
        <dbReference type="Pfam" id="PF04324"/>
    </source>
</evidence>
<reference evidence="5 6" key="1">
    <citation type="submission" date="2019-01" db="EMBL/GenBank/DDBJ databases">
        <title>Genome sequencing of strain 2JSPR-7.</title>
        <authorList>
            <person name="Heo J."/>
            <person name="Kim S.-J."/>
            <person name="Kim J.-S."/>
            <person name="Hong S.-B."/>
            <person name="Kwon S.-W."/>
        </authorList>
    </citation>
    <scope>NUCLEOTIDE SEQUENCE [LARGE SCALE GENOMIC DNA]</scope>
    <source>
        <strain evidence="5 6">2JSPR-7</strain>
    </source>
</reference>
<dbReference type="Gene3D" id="3.50.50.60">
    <property type="entry name" value="FAD/NAD(P)-binding domain"/>
    <property type="match status" value="3"/>
</dbReference>
<dbReference type="Pfam" id="PF07992">
    <property type="entry name" value="Pyr_redox_2"/>
    <property type="match status" value="1"/>
</dbReference>
<dbReference type="AlphaFoldDB" id="A0A4P6EI22"/>
<dbReference type="InterPro" id="IPR041854">
    <property type="entry name" value="BFD-like_2Fe2S-bd_dom_sf"/>
</dbReference>
<keyword evidence="6" id="KW-1185">Reference proteome</keyword>
<dbReference type="PRINTS" id="PR00368">
    <property type="entry name" value="FADPNR"/>
</dbReference>
<dbReference type="InterPro" id="IPR017224">
    <property type="entry name" value="Opine_Oxase_asu/HCN_bsu"/>
</dbReference>
<dbReference type="CDD" id="cd19946">
    <property type="entry name" value="GlpA-like_Fer2_BFD-like"/>
    <property type="match status" value="1"/>
</dbReference>
<gene>
    <name evidence="5" type="ORF">ET495_01330</name>
</gene>
<dbReference type="InterPro" id="IPR051691">
    <property type="entry name" value="Metab_Enz_Cyan_OpOx_G3PDH"/>
</dbReference>
<evidence type="ECO:0000256" key="2">
    <source>
        <dbReference type="SAM" id="MobiDB-lite"/>
    </source>
</evidence>